<dbReference type="InterPro" id="IPR000182">
    <property type="entry name" value="GNAT_dom"/>
</dbReference>
<evidence type="ECO:0000256" key="1">
    <source>
        <dbReference type="ARBA" id="ARBA00022679"/>
    </source>
</evidence>
<dbReference type="InterPro" id="IPR016181">
    <property type="entry name" value="Acyl_CoA_acyltransferase"/>
</dbReference>
<dbReference type="PROSITE" id="PS51186">
    <property type="entry name" value="GNAT"/>
    <property type="match status" value="1"/>
</dbReference>
<dbReference type="InterPro" id="IPR050832">
    <property type="entry name" value="Bact_Acetyltransf"/>
</dbReference>
<feature type="region of interest" description="Disordered" evidence="3">
    <location>
        <begin position="155"/>
        <end position="176"/>
    </location>
</feature>
<dbReference type="PANTHER" id="PTHR43877">
    <property type="entry name" value="AMINOALKYLPHOSPHONATE N-ACETYLTRANSFERASE-RELATED-RELATED"/>
    <property type="match status" value="1"/>
</dbReference>
<evidence type="ECO:0000256" key="2">
    <source>
        <dbReference type="ARBA" id="ARBA00023315"/>
    </source>
</evidence>
<dbReference type="KEGG" id="daq:DAQ1742_03960"/>
<evidence type="ECO:0000259" key="4">
    <source>
        <dbReference type="PROSITE" id="PS51186"/>
    </source>
</evidence>
<gene>
    <name evidence="5" type="ORF">DAQ1742_03960</name>
</gene>
<accession>A0A375AF56</accession>
<dbReference type="AlphaFoldDB" id="A0A375AF56"/>
<keyword evidence="6" id="KW-1185">Reference proteome</keyword>
<dbReference type="EMBL" id="LT615367">
    <property type="protein sequence ID" value="SLM64738.1"/>
    <property type="molecule type" value="Genomic_DNA"/>
</dbReference>
<dbReference type="Pfam" id="PF00583">
    <property type="entry name" value="Acetyltransf_1"/>
    <property type="match status" value="1"/>
</dbReference>
<organism evidence="5 6">
    <name type="scientific">Dickeya aquatica</name>
    <dbReference type="NCBI Taxonomy" id="1401087"/>
    <lineage>
        <taxon>Bacteria</taxon>
        <taxon>Pseudomonadati</taxon>
        <taxon>Pseudomonadota</taxon>
        <taxon>Gammaproteobacteria</taxon>
        <taxon>Enterobacterales</taxon>
        <taxon>Pectobacteriaceae</taxon>
        <taxon>Dickeya</taxon>
    </lineage>
</organism>
<dbReference type="Proteomes" id="UP000294820">
    <property type="component" value="Chromosome 1"/>
</dbReference>
<feature type="domain" description="N-acetyltransferase" evidence="4">
    <location>
        <begin position="14"/>
        <end position="161"/>
    </location>
</feature>
<dbReference type="PANTHER" id="PTHR43877:SF2">
    <property type="entry name" value="AMINOALKYLPHOSPHONATE N-ACETYLTRANSFERASE-RELATED"/>
    <property type="match status" value="1"/>
</dbReference>
<keyword evidence="2" id="KW-0012">Acyltransferase</keyword>
<dbReference type="Gene3D" id="3.40.630.30">
    <property type="match status" value="1"/>
</dbReference>
<evidence type="ECO:0000313" key="6">
    <source>
        <dbReference type="Proteomes" id="UP000294820"/>
    </source>
</evidence>
<dbReference type="CDD" id="cd04301">
    <property type="entry name" value="NAT_SF"/>
    <property type="match status" value="1"/>
</dbReference>
<dbReference type="SUPFAM" id="SSF55729">
    <property type="entry name" value="Acyl-CoA N-acyltransferases (Nat)"/>
    <property type="match status" value="1"/>
</dbReference>
<protein>
    <submittedName>
        <fullName evidence="5">GCN5-related N-acetyltransferase</fullName>
    </submittedName>
</protein>
<proteinExistence type="predicted"/>
<evidence type="ECO:0000313" key="5">
    <source>
        <dbReference type="EMBL" id="SLM64738.1"/>
    </source>
</evidence>
<evidence type="ECO:0000256" key="3">
    <source>
        <dbReference type="SAM" id="MobiDB-lite"/>
    </source>
</evidence>
<dbReference type="GO" id="GO:0016747">
    <property type="term" value="F:acyltransferase activity, transferring groups other than amino-acyl groups"/>
    <property type="evidence" value="ECO:0007669"/>
    <property type="project" value="InterPro"/>
</dbReference>
<name>A0A375AF56_9GAMM</name>
<sequence length="176" mass="20746">MSDDRFIITYPEDARIVPIIDGLFDEYRQRYGDYFDNHEPEPQGLYQQPDGIFIVLLRDDRPIATGAFKRYDATTAELKRIWTDKTLRRQGLARRVLRELEHHARRLGYNEVFLTTGFRQPEAVGLYLSEGYQPQFDTAIDSEYYSLPPHDGRLPFRKPLYEPTPTQARHPERVKV</sequence>
<keyword evidence="1 5" id="KW-0808">Transferase</keyword>
<reference evidence="5 6" key="1">
    <citation type="submission" date="2016-09" db="EMBL/GenBank/DDBJ databases">
        <authorList>
            <person name="Reverchon S."/>
            <person name="Nasser W."/>
            <person name="Leonard S."/>
            <person name="Brochier C."/>
            <person name="Duprey A."/>
        </authorList>
    </citation>
    <scope>NUCLEOTIDE SEQUENCE [LARGE SCALE GENOMIC DNA]</scope>
    <source>
        <strain evidence="5 6">174/2</strain>
    </source>
</reference>
<dbReference type="RefSeq" id="WP_035344419.1">
    <property type="nucleotide sequence ID" value="NZ_LT615367.1"/>
</dbReference>